<evidence type="ECO:0000259" key="25">
    <source>
        <dbReference type="Pfam" id="PF00905"/>
    </source>
</evidence>
<evidence type="ECO:0000256" key="18">
    <source>
        <dbReference type="ARBA" id="ARBA00023316"/>
    </source>
</evidence>
<evidence type="ECO:0000256" key="19">
    <source>
        <dbReference type="ARBA" id="ARBA00032454"/>
    </source>
</evidence>
<evidence type="ECO:0000259" key="26">
    <source>
        <dbReference type="Pfam" id="PF00912"/>
    </source>
</evidence>
<keyword evidence="11 23" id="KW-0808">Transferase</keyword>
<dbReference type="Pfam" id="PF00905">
    <property type="entry name" value="Transpeptidase"/>
    <property type="match status" value="1"/>
</dbReference>
<dbReference type="Gene3D" id="3.40.710.10">
    <property type="entry name" value="DD-peptidase/beta-lactamase superfamily"/>
    <property type="match status" value="1"/>
</dbReference>
<evidence type="ECO:0000256" key="10">
    <source>
        <dbReference type="ARBA" id="ARBA00022676"/>
    </source>
</evidence>
<evidence type="ECO:0000256" key="1">
    <source>
        <dbReference type="ARBA" id="ARBA00002624"/>
    </source>
</evidence>
<dbReference type="PANTHER" id="PTHR32282:SF11">
    <property type="entry name" value="PENICILLIN-BINDING PROTEIN 1B"/>
    <property type="match status" value="1"/>
</dbReference>
<evidence type="ECO:0000256" key="15">
    <source>
        <dbReference type="ARBA" id="ARBA00023136"/>
    </source>
</evidence>
<evidence type="ECO:0000256" key="9">
    <source>
        <dbReference type="ARBA" id="ARBA00022670"/>
    </source>
</evidence>
<dbReference type="InterPro" id="IPR011813">
    <property type="entry name" value="PBP_1b"/>
</dbReference>
<comment type="subcellular location">
    <subcellularLocation>
        <location evidence="2">Cell membrane</location>
    </subcellularLocation>
</comment>
<keyword evidence="29" id="KW-1185">Reference proteome</keyword>
<evidence type="ECO:0000256" key="2">
    <source>
        <dbReference type="ARBA" id="ARBA00004236"/>
    </source>
</evidence>
<keyword evidence="18 23" id="KW-0961">Cell wall biogenesis/degradation</keyword>
<comment type="function">
    <text evidence="1 23">Cell wall formation. Synthesis of cross-linked peptidoglycan from the lipid intermediates. The enzyme has a penicillin-insensitive transglycosylase N-terminal domain (formation of linear glycan strands) and a penicillin-sensitive transpeptidase C-terminal domain (cross-linking of the peptide subunits).</text>
</comment>
<protein>
    <recommendedName>
        <fullName evidence="6 22">Penicillin-binding protein 1B</fullName>
        <shortName evidence="23">PBP-1b</shortName>
        <shortName evidence="23">PBP1b</shortName>
    </recommendedName>
    <alternativeName>
        <fullName evidence="19 23">Murein polymerase</fullName>
    </alternativeName>
</protein>
<evidence type="ECO:0000256" key="3">
    <source>
        <dbReference type="ARBA" id="ARBA00004752"/>
    </source>
</evidence>
<dbReference type="Gene3D" id="3.30.2060.10">
    <property type="entry name" value="Penicillin-binding protein 1b domain"/>
    <property type="match status" value="1"/>
</dbReference>
<evidence type="ECO:0000259" key="27">
    <source>
        <dbReference type="Pfam" id="PF14814"/>
    </source>
</evidence>
<keyword evidence="15 24" id="KW-0472">Membrane</keyword>
<evidence type="ECO:0000256" key="6">
    <source>
        <dbReference type="ARBA" id="ARBA00018637"/>
    </source>
</evidence>
<feature type="domain" description="Glycosyl transferase family 51" evidence="26">
    <location>
        <begin position="175"/>
        <end position="346"/>
    </location>
</feature>
<keyword evidence="8" id="KW-0121">Carboxypeptidase</keyword>
<keyword evidence="13 23" id="KW-0133">Cell shape</keyword>
<dbReference type="RefSeq" id="WP_237464580.1">
    <property type="nucleotide sequence ID" value="NZ_CAKLDI010000001.1"/>
</dbReference>
<dbReference type="NCBIfam" id="TIGR02074">
    <property type="entry name" value="PBP_1a_fam"/>
    <property type="match status" value="1"/>
</dbReference>
<dbReference type="NCBIfam" id="TIGR02071">
    <property type="entry name" value="PBP_1b"/>
    <property type="match status" value="1"/>
</dbReference>
<dbReference type="PANTHER" id="PTHR32282">
    <property type="entry name" value="BINDING PROTEIN TRANSPEPTIDASE, PUTATIVE-RELATED"/>
    <property type="match status" value="1"/>
</dbReference>
<dbReference type="PIRSF" id="PIRSF002799">
    <property type="entry name" value="PBP_1b"/>
    <property type="match status" value="1"/>
</dbReference>
<keyword evidence="24" id="KW-1133">Transmembrane helix</keyword>
<reference evidence="28" key="1">
    <citation type="submission" date="2021-11" db="EMBL/GenBank/DDBJ databases">
        <authorList>
            <person name="Rodrigo-Torres L."/>
            <person name="Arahal R. D."/>
            <person name="Lucena T."/>
        </authorList>
    </citation>
    <scope>NUCLEOTIDE SEQUENCE</scope>
    <source>
        <strain evidence="28">CECT 7929</strain>
    </source>
</reference>
<keyword evidence="7" id="KW-1003">Cell membrane</keyword>
<keyword evidence="16" id="KW-0046">Antibiotic resistance</keyword>
<dbReference type="Pfam" id="PF14814">
    <property type="entry name" value="UB2H"/>
    <property type="match status" value="1"/>
</dbReference>
<keyword evidence="9" id="KW-0645">Protease</keyword>
<dbReference type="InterPro" id="IPR036950">
    <property type="entry name" value="PBP_transglycosylase"/>
</dbReference>
<comment type="similarity">
    <text evidence="5 23">In the N-terminal section; belongs to the glycosyltransferase 51 family.</text>
</comment>
<keyword evidence="17" id="KW-0511">Multifunctional enzyme</keyword>
<keyword evidence="24" id="KW-0812">Transmembrane</keyword>
<dbReference type="InterPro" id="IPR023346">
    <property type="entry name" value="Lysozyme-like_dom_sf"/>
</dbReference>
<evidence type="ECO:0000256" key="8">
    <source>
        <dbReference type="ARBA" id="ARBA00022645"/>
    </source>
</evidence>
<comment type="catalytic activity">
    <reaction evidence="20">
        <text>Preferential cleavage: (Ac)2-L-Lys-D-Ala-|-D-Ala. Also transpeptidation of peptidyl-alanyl moieties that are N-acyl substituents of D-alanine.</text>
        <dbReference type="EC" id="3.4.16.4"/>
    </reaction>
</comment>
<comment type="pathway">
    <text evidence="3 23">Cell wall biogenesis; peptidoglycan biosynthesis.</text>
</comment>
<dbReference type="InterPro" id="IPR001264">
    <property type="entry name" value="Glyco_trans_51"/>
</dbReference>
<dbReference type="InterPro" id="IPR028166">
    <property type="entry name" value="UB2H"/>
</dbReference>
<evidence type="ECO:0000256" key="14">
    <source>
        <dbReference type="ARBA" id="ARBA00022984"/>
    </source>
</evidence>
<comment type="catalytic activity">
    <reaction evidence="21">
        <text>[GlcNAc-(1-&gt;4)-Mur2Ac(oyl-L-Ala-gamma-D-Glu-L-Lys-D-Ala-D-Ala)](n)-di-trans,octa-cis-undecaprenyl diphosphate + beta-D-GlcNAc-(1-&gt;4)-Mur2Ac(oyl-L-Ala-gamma-D-Glu-L-Lys-D-Ala-D-Ala)-di-trans,octa-cis-undecaprenyl diphosphate = [GlcNAc-(1-&gt;4)-Mur2Ac(oyl-L-Ala-gamma-D-Glu-L-Lys-D-Ala-D-Ala)](n+1)-di-trans,octa-cis-undecaprenyl diphosphate + di-trans,octa-cis-undecaprenyl diphosphate + H(+)</text>
        <dbReference type="Rhea" id="RHEA:23708"/>
        <dbReference type="Rhea" id="RHEA-COMP:9602"/>
        <dbReference type="Rhea" id="RHEA-COMP:9603"/>
        <dbReference type="ChEBI" id="CHEBI:15378"/>
        <dbReference type="ChEBI" id="CHEBI:58405"/>
        <dbReference type="ChEBI" id="CHEBI:60033"/>
        <dbReference type="ChEBI" id="CHEBI:78435"/>
        <dbReference type="EC" id="2.4.99.28"/>
    </reaction>
</comment>
<evidence type="ECO:0000256" key="13">
    <source>
        <dbReference type="ARBA" id="ARBA00022960"/>
    </source>
</evidence>
<comment type="similarity">
    <text evidence="4 23">In the C-terminal section; belongs to the transpeptidase family.</text>
</comment>
<feature type="domain" description="Bifunctional transglycosylase second" evidence="27">
    <location>
        <begin position="79"/>
        <end position="162"/>
    </location>
</feature>
<evidence type="ECO:0000256" key="20">
    <source>
        <dbReference type="ARBA" id="ARBA00034000"/>
    </source>
</evidence>
<dbReference type="Gene3D" id="1.10.3810.10">
    <property type="entry name" value="Biosynthetic peptidoglycan transglycosylase-like"/>
    <property type="match status" value="1"/>
</dbReference>
<evidence type="ECO:0000256" key="12">
    <source>
        <dbReference type="ARBA" id="ARBA00022801"/>
    </source>
</evidence>
<comment type="caution">
    <text evidence="28">The sequence shown here is derived from an EMBL/GenBank/DDBJ whole genome shotgun (WGS) entry which is preliminary data.</text>
</comment>
<evidence type="ECO:0000256" key="17">
    <source>
        <dbReference type="ARBA" id="ARBA00023268"/>
    </source>
</evidence>
<evidence type="ECO:0000313" key="29">
    <source>
        <dbReference type="Proteomes" id="UP000838672"/>
    </source>
</evidence>
<evidence type="ECO:0000313" key="28">
    <source>
        <dbReference type="EMBL" id="CAH0532629.1"/>
    </source>
</evidence>
<sequence length="777" mass="87726">MTNAKKTRKKTTKKARSNQSAVKKPWYQRLFWLGLKLALVAIAILIVIGIYLDDRVRQRFDANQMWELPAVVYSRTLTLEPGASYNITQVKQELDALAYSKVRDPQRSGEYSASSSKIEMIRRPFDFIDGPESERHVMISFADGSVQNIVDAESGKQLGFLRIEPKLLGLLESGMDEQRLFLPREQFPEILVDALLATEDRDFYQHGGVSPMAIVRAFAVNLQAGRTVQGGSTLTQQLAKNLFLSTERTLWRKLREAYIALIIDHRYSKDRILEAYLNEVYLGQNGSDEIHGFALGARLYFGRPIQELRIDQLALLVGVVKGPSYYNPWRYPERAQKRRDLVLKIMLENTLLSASEYEQAVTRPLDIQSKAKIASRQPAYFQQLKRELKAKVGDAFSPTLGLRVFTTLDPVSQQFLEQTIHHDVPKIDRTGKLEAAGVIADRQSGEIRAMVGGVDASYAGFNRATDAKRQIGSLSKPAVYLAAWREPKRFDLATPIADKPITLRSEDGKTWQPRNYDRKYREEVPAYQALAKSLNVPTVNLGMAVGLDKVIDTMVLLGVPANEIPKLPSILLGSLTLSPYQVTQMFQTIGNSGRYAELTALRAVSTQDGQQLYHFIPRSRQVVAEQAAWLTVYGMKQVVAQGTARALQGEFGKAQLAGKTGTTDNNRDSWFVGIDGREVVTIWLGRDDNQSTNLTGSSGALKVYRQYLKRRIPERLQLSWPSEIRTLPYSWQQDHKRLVFDCDGEVMVPVWDVDQAKTKACEKAKNEKSWVDQIFAW</sequence>
<dbReference type="EMBL" id="CAKLDI010000001">
    <property type="protein sequence ID" value="CAH0532629.1"/>
    <property type="molecule type" value="Genomic_DNA"/>
</dbReference>
<evidence type="ECO:0000256" key="7">
    <source>
        <dbReference type="ARBA" id="ARBA00022475"/>
    </source>
</evidence>
<name>A0ABN8DNA8_9VIBR</name>
<gene>
    <name evidence="28" type="primary">mrcB</name>
    <name evidence="28" type="ORF">VST7929_00469</name>
</gene>
<dbReference type="Pfam" id="PF00912">
    <property type="entry name" value="Transgly"/>
    <property type="match status" value="1"/>
</dbReference>
<dbReference type="InterPro" id="IPR001460">
    <property type="entry name" value="PCN-bd_Tpept"/>
</dbReference>
<keyword evidence="14 23" id="KW-0573">Peptidoglycan synthesis</keyword>
<evidence type="ECO:0000256" key="11">
    <source>
        <dbReference type="ARBA" id="ARBA00022679"/>
    </source>
</evidence>
<evidence type="ECO:0000256" key="4">
    <source>
        <dbReference type="ARBA" id="ARBA00007090"/>
    </source>
</evidence>
<evidence type="ECO:0000256" key="22">
    <source>
        <dbReference type="NCBIfam" id="TIGR02071"/>
    </source>
</evidence>
<feature type="domain" description="Penicillin-binding protein transpeptidase" evidence="25">
    <location>
        <begin position="437"/>
        <end position="675"/>
    </location>
</feature>
<evidence type="ECO:0000256" key="16">
    <source>
        <dbReference type="ARBA" id="ARBA00023251"/>
    </source>
</evidence>
<proteinExistence type="inferred from homology"/>
<evidence type="ECO:0000256" key="24">
    <source>
        <dbReference type="SAM" id="Phobius"/>
    </source>
</evidence>
<dbReference type="Proteomes" id="UP000838672">
    <property type="component" value="Unassembled WGS sequence"/>
</dbReference>
<accession>A0ABN8DNA8</accession>
<keyword evidence="12" id="KW-0378">Hydrolase</keyword>
<evidence type="ECO:0000256" key="5">
    <source>
        <dbReference type="ARBA" id="ARBA00007739"/>
    </source>
</evidence>
<feature type="transmembrane region" description="Helical" evidence="24">
    <location>
        <begin position="30"/>
        <end position="52"/>
    </location>
</feature>
<evidence type="ECO:0000256" key="21">
    <source>
        <dbReference type="ARBA" id="ARBA00049902"/>
    </source>
</evidence>
<dbReference type="SUPFAM" id="SSF56601">
    <property type="entry name" value="beta-lactamase/transpeptidase-like"/>
    <property type="match status" value="1"/>
</dbReference>
<dbReference type="InterPro" id="IPR012338">
    <property type="entry name" value="Beta-lactam/transpept-like"/>
</dbReference>
<dbReference type="InterPro" id="IPR050396">
    <property type="entry name" value="Glycosyltr_51/Transpeptidase"/>
</dbReference>
<organism evidence="28 29">
    <name type="scientific">Vibrio stylophorae</name>
    <dbReference type="NCBI Taxonomy" id="659351"/>
    <lineage>
        <taxon>Bacteria</taxon>
        <taxon>Pseudomonadati</taxon>
        <taxon>Pseudomonadota</taxon>
        <taxon>Gammaproteobacteria</taxon>
        <taxon>Vibrionales</taxon>
        <taxon>Vibrionaceae</taxon>
        <taxon>Vibrio</taxon>
    </lineage>
</organism>
<dbReference type="SUPFAM" id="SSF53955">
    <property type="entry name" value="Lysozyme-like"/>
    <property type="match status" value="1"/>
</dbReference>
<dbReference type="Gene3D" id="1.20.5.100">
    <property type="entry name" value="Cytochrome c1, transmembrane anchor, C-terminal"/>
    <property type="match status" value="1"/>
</dbReference>
<evidence type="ECO:0000256" key="23">
    <source>
        <dbReference type="PIRNR" id="PIRNR002799"/>
    </source>
</evidence>
<keyword evidence="10 23" id="KW-0328">Glycosyltransferase</keyword>